<sequence>MEASYGYGGAPMAPPAPLAVVSPQFCAPYVVPLTVTKRPLSISDGDFTVTDANGGVVLRVNGTVFSVRHRRVLVDAAGQPILTMTEKVFSLHNKWEVFRGDSTNPNDLLFTAKKASIVQLKTAVDVFMAGNTSEHVCDFKIRGNYFERTCAFYLGNSDTVIAQTNRKYTFTNVLIEKDTFTVTVFPHVDYVFIAALVVILDEIHRVRFDSFDLL</sequence>
<dbReference type="PANTHER" id="PTHR31087:SF58">
    <property type="entry name" value="OS07G0230700 PROTEIN"/>
    <property type="match status" value="1"/>
</dbReference>
<dbReference type="EMBL" id="BQKI01000017">
    <property type="protein sequence ID" value="GJN09871.1"/>
    <property type="molecule type" value="Genomic_DNA"/>
</dbReference>
<comment type="caution">
    <text evidence="2">The sequence shown here is derived from an EMBL/GenBank/DDBJ whole genome shotgun (WGS) entry which is preliminary data.</text>
</comment>
<proteinExistence type="inferred from homology"/>
<dbReference type="SUPFAM" id="SSF54518">
    <property type="entry name" value="Tubby C-terminal domain-like"/>
    <property type="match status" value="1"/>
</dbReference>
<evidence type="ECO:0000313" key="3">
    <source>
        <dbReference type="Proteomes" id="UP001054889"/>
    </source>
</evidence>
<evidence type="ECO:0000313" key="2">
    <source>
        <dbReference type="EMBL" id="GJN09871.1"/>
    </source>
</evidence>
<evidence type="ECO:0008006" key="4">
    <source>
        <dbReference type="Google" id="ProtNLM"/>
    </source>
</evidence>
<dbReference type="InterPro" id="IPR007612">
    <property type="entry name" value="LOR"/>
</dbReference>
<accession>A0AAV5DHH7</accession>
<evidence type="ECO:0000256" key="1">
    <source>
        <dbReference type="ARBA" id="ARBA00005437"/>
    </source>
</evidence>
<dbReference type="InterPro" id="IPR025659">
    <property type="entry name" value="Tubby-like_C"/>
</dbReference>
<dbReference type="Proteomes" id="UP001054889">
    <property type="component" value="Unassembled WGS sequence"/>
</dbReference>
<dbReference type="Pfam" id="PF04525">
    <property type="entry name" value="LOR"/>
    <property type="match status" value="1"/>
</dbReference>
<comment type="similarity">
    <text evidence="1">Belongs to the LOR family.</text>
</comment>
<protein>
    <recommendedName>
        <fullName evidence="4">Protein LURP-one-related 15</fullName>
    </recommendedName>
</protein>
<keyword evidence="3" id="KW-1185">Reference proteome</keyword>
<name>A0AAV5DHH7_ELECO</name>
<reference evidence="2" key="1">
    <citation type="journal article" date="2018" name="DNA Res.">
        <title>Multiple hybrid de novo genome assembly of finger millet, an orphan allotetraploid crop.</title>
        <authorList>
            <person name="Hatakeyama M."/>
            <person name="Aluri S."/>
            <person name="Balachadran M.T."/>
            <person name="Sivarajan S.R."/>
            <person name="Patrignani A."/>
            <person name="Gruter S."/>
            <person name="Poveda L."/>
            <person name="Shimizu-Inatsugi R."/>
            <person name="Baeten J."/>
            <person name="Francoijs K.J."/>
            <person name="Nataraja K.N."/>
            <person name="Reddy Y.A.N."/>
            <person name="Phadnis S."/>
            <person name="Ravikumar R.L."/>
            <person name="Schlapbach R."/>
            <person name="Sreeman S.M."/>
            <person name="Shimizu K.K."/>
        </authorList>
    </citation>
    <scope>NUCLEOTIDE SEQUENCE</scope>
</reference>
<organism evidence="2 3">
    <name type="scientific">Eleusine coracana subsp. coracana</name>
    <dbReference type="NCBI Taxonomy" id="191504"/>
    <lineage>
        <taxon>Eukaryota</taxon>
        <taxon>Viridiplantae</taxon>
        <taxon>Streptophyta</taxon>
        <taxon>Embryophyta</taxon>
        <taxon>Tracheophyta</taxon>
        <taxon>Spermatophyta</taxon>
        <taxon>Magnoliopsida</taxon>
        <taxon>Liliopsida</taxon>
        <taxon>Poales</taxon>
        <taxon>Poaceae</taxon>
        <taxon>PACMAD clade</taxon>
        <taxon>Chloridoideae</taxon>
        <taxon>Cynodonteae</taxon>
        <taxon>Eleusininae</taxon>
        <taxon>Eleusine</taxon>
    </lineage>
</organism>
<dbReference type="AlphaFoldDB" id="A0AAV5DHH7"/>
<dbReference type="InterPro" id="IPR038595">
    <property type="entry name" value="LOR_sf"/>
</dbReference>
<dbReference type="PANTHER" id="PTHR31087">
    <property type="match status" value="1"/>
</dbReference>
<reference evidence="2" key="2">
    <citation type="submission" date="2021-12" db="EMBL/GenBank/DDBJ databases">
        <title>Resequencing data analysis of finger millet.</title>
        <authorList>
            <person name="Hatakeyama M."/>
            <person name="Aluri S."/>
            <person name="Balachadran M.T."/>
            <person name="Sivarajan S.R."/>
            <person name="Poveda L."/>
            <person name="Shimizu-Inatsugi R."/>
            <person name="Schlapbach R."/>
            <person name="Sreeman S.M."/>
            <person name="Shimizu K.K."/>
        </authorList>
    </citation>
    <scope>NUCLEOTIDE SEQUENCE</scope>
</reference>
<dbReference type="Gene3D" id="2.40.160.200">
    <property type="entry name" value="LURP1-related"/>
    <property type="match status" value="1"/>
</dbReference>
<gene>
    <name evidence="2" type="primary">ga27918</name>
    <name evidence="2" type="ORF">PR202_ga27918</name>
</gene>